<keyword evidence="3" id="KW-1133">Transmembrane helix</keyword>
<feature type="repeat" description="TPR" evidence="1">
    <location>
        <begin position="33"/>
        <end position="66"/>
    </location>
</feature>
<dbReference type="RefSeq" id="WP_344682123.1">
    <property type="nucleotide sequence ID" value="NZ_BAAAUX010000016.1"/>
</dbReference>
<dbReference type="SMART" id="SM00028">
    <property type="entry name" value="TPR"/>
    <property type="match status" value="20"/>
</dbReference>
<dbReference type="SUPFAM" id="SSF48452">
    <property type="entry name" value="TPR-like"/>
    <property type="match status" value="4"/>
</dbReference>
<evidence type="ECO:0000313" key="5">
    <source>
        <dbReference type="Proteomes" id="UP001500979"/>
    </source>
</evidence>
<dbReference type="InterPro" id="IPR019734">
    <property type="entry name" value="TPR_rpt"/>
</dbReference>
<feature type="repeat" description="TPR" evidence="1">
    <location>
        <begin position="441"/>
        <end position="474"/>
    </location>
</feature>
<dbReference type="InterPro" id="IPR011990">
    <property type="entry name" value="TPR-like_helical_dom_sf"/>
</dbReference>
<feature type="repeat" description="TPR" evidence="1">
    <location>
        <begin position="101"/>
        <end position="134"/>
    </location>
</feature>
<dbReference type="PANTHER" id="PTHR12558:SF33">
    <property type="entry name" value="BLL7664 PROTEIN"/>
    <property type="match status" value="1"/>
</dbReference>
<dbReference type="Gene3D" id="1.25.40.10">
    <property type="entry name" value="Tetratricopeptide repeat domain"/>
    <property type="match status" value="6"/>
</dbReference>
<evidence type="ECO:0000256" key="2">
    <source>
        <dbReference type="SAM" id="MobiDB-lite"/>
    </source>
</evidence>
<dbReference type="Pfam" id="PF13432">
    <property type="entry name" value="TPR_16"/>
    <property type="match status" value="6"/>
</dbReference>
<reference evidence="4 5" key="1">
    <citation type="journal article" date="2019" name="Int. J. Syst. Evol. Microbiol.">
        <title>The Global Catalogue of Microorganisms (GCM) 10K type strain sequencing project: providing services to taxonomists for standard genome sequencing and annotation.</title>
        <authorList>
            <consortium name="The Broad Institute Genomics Platform"/>
            <consortium name="The Broad Institute Genome Sequencing Center for Infectious Disease"/>
            <person name="Wu L."/>
            <person name="Ma J."/>
        </authorList>
    </citation>
    <scope>NUCLEOTIDE SEQUENCE [LARGE SCALE GENOMIC DNA]</scope>
    <source>
        <strain evidence="4 5">JCM 9383</strain>
    </source>
</reference>
<organism evidence="4 5">
    <name type="scientific">Saccharopolyspora taberi</name>
    <dbReference type="NCBI Taxonomy" id="60895"/>
    <lineage>
        <taxon>Bacteria</taxon>
        <taxon>Bacillati</taxon>
        <taxon>Actinomycetota</taxon>
        <taxon>Actinomycetes</taxon>
        <taxon>Pseudonocardiales</taxon>
        <taxon>Pseudonocardiaceae</taxon>
        <taxon>Saccharopolyspora</taxon>
    </lineage>
</organism>
<sequence length="1288" mass="145492">MRAISELDDIDLLRRRCRFAEAEQALSVLEDSAEVRVLRGRMALDRERGTLALEHFEKAVELDPASDVAVSWRVAALERVYRYADSEKVARQGLETFPDSVRIRIALGCTFLRMQRLEDGLEQFDSARAVEPRDLDVLECRVIGLRRLGRFEEAGAAVEEALRIHPDHPDLLFAAGRVHAVQGRPADALVRYEEALRADPWHNSAWDHKISVLRLLSRFEEAEDAVTEAIHRFPGSVDFRTAQAMLALDQDQHDEALTRIEQALAIDPEYPPALQRQLDLLYRADRLPEAEAAAASALARCPDDPGLLLEQAWLFRRLGRTGDALELATRAAEIDQYCDWAYITEAFLLRVTQRLPEAERRVRESLRLLPFSPGLRLQLAYVLHDQRRFAEEEDEIRRALETEPVASALHRQRTALLRSQNRHDDVVDEATATAGRFPQDPDFCYELGRVHLARDEHSEALRRFEQTLDIAPAHGAALESRVITLRIAGKLNQAEHAAREGLRKRPRHHGLHEELALVQDRLGQHQEVLATLRNALSVCGGTWYLRYRLVQQYLTLGRYEEALSETDIALEREPLNARAMSYRIHVLTLMRRLGDAESAVTRGIELFPDDQWFLRRAAWLDTDRGRFDAALDRLRELWERNPADVFVLIEQVRVLRHQRRYEDALALLRRESGRFPESAVMEKEIATTLRLAGRYDEALEHARRARERDPFGTSCRVEEISVLRESGRYPEAEQAALEAAKAEPSHSTFPRQLGEIRDETNRFDQALEWFDRALDLDPFGSATTVAKSATLRSLRRFAEAEQLVRTALERFPLDRSLRGELGWILRDQERCAEAESAFEALRDDAVGPVEASDAWYGLGWVSLSQGRYDDAEYRFRYSLRELPCSDESRLGLAWTYLRSGNSKRYDEVSELCLAVLRDDPRDHVAHLCLGVLSFRRNEYPVAEHHLKRSIELHPHRGSYVDLGAFYGHLGRFDEAEELLKKALDRDWYDVHAHIQLGNLHLQRDLDAAEPGEWASLAVQRFRQAIVISPGSAAAAIGLSTALWRASGDLVSAEDALRFVLKRPDCDRPRWQVQLALARLLVQRGDDTQRDDLHQEALSVATDAIELASREPEPYFVAGVAAYKIGEGADVQARPLRHRVAVRYLKKAVRLDPGHAEAHRVLALAKRSLRVTRTSVLGSAALIGLSLVLLVVLWGAFLLRYQVTTVMMATLTPVLTAMVAVGFLLPFLVRLKLPGLEADLSASLNQVSAGPTGEVSLGPGRFAGRGTDNPPSHPVSLSEGPSGALPRLG</sequence>
<gene>
    <name evidence="4" type="ORF">GCM10010470_41470</name>
</gene>
<feature type="repeat" description="TPR" evidence="1">
    <location>
        <begin position="852"/>
        <end position="885"/>
    </location>
</feature>
<feature type="transmembrane region" description="Helical" evidence="3">
    <location>
        <begin position="1205"/>
        <end position="1228"/>
    </location>
</feature>
<dbReference type="PROSITE" id="PS50005">
    <property type="entry name" value="TPR"/>
    <property type="match status" value="7"/>
</dbReference>
<dbReference type="EMBL" id="BAAAUX010000016">
    <property type="protein sequence ID" value="GAA2802139.1"/>
    <property type="molecule type" value="Genomic_DNA"/>
</dbReference>
<keyword evidence="3" id="KW-0472">Membrane</keyword>
<feature type="repeat" description="TPR" evidence="1">
    <location>
        <begin position="747"/>
        <end position="780"/>
    </location>
</feature>
<feature type="repeat" description="TPR" evidence="1">
    <location>
        <begin position="956"/>
        <end position="989"/>
    </location>
</feature>
<feature type="region of interest" description="Disordered" evidence="2">
    <location>
        <begin position="1257"/>
        <end position="1288"/>
    </location>
</feature>
<feature type="repeat" description="TPR" evidence="1">
    <location>
        <begin position="169"/>
        <end position="202"/>
    </location>
</feature>
<dbReference type="PANTHER" id="PTHR12558">
    <property type="entry name" value="CELL DIVISION CYCLE 16,23,27"/>
    <property type="match status" value="1"/>
</dbReference>
<comment type="caution">
    <text evidence="4">The sequence shown here is derived from an EMBL/GenBank/DDBJ whole genome shotgun (WGS) entry which is preliminary data.</text>
</comment>
<accession>A0ABN3VJ97</accession>
<protein>
    <recommendedName>
        <fullName evidence="6">Tetratricopeptide repeat protein</fullName>
    </recommendedName>
</protein>
<evidence type="ECO:0000256" key="3">
    <source>
        <dbReference type="SAM" id="Phobius"/>
    </source>
</evidence>
<keyword evidence="3" id="KW-0812">Transmembrane</keyword>
<evidence type="ECO:0000256" key="1">
    <source>
        <dbReference type="PROSITE-ProRule" id="PRU00339"/>
    </source>
</evidence>
<keyword evidence="5" id="KW-1185">Reference proteome</keyword>
<keyword evidence="1" id="KW-0802">TPR repeat</keyword>
<proteinExistence type="predicted"/>
<dbReference type="Pfam" id="PF13374">
    <property type="entry name" value="TPR_10"/>
    <property type="match status" value="1"/>
</dbReference>
<evidence type="ECO:0000313" key="4">
    <source>
        <dbReference type="EMBL" id="GAA2802139.1"/>
    </source>
</evidence>
<name>A0ABN3VJ97_9PSEU</name>
<dbReference type="Proteomes" id="UP001500979">
    <property type="component" value="Unassembled WGS sequence"/>
</dbReference>
<evidence type="ECO:0008006" key="6">
    <source>
        <dbReference type="Google" id="ProtNLM"/>
    </source>
</evidence>
<feature type="transmembrane region" description="Helical" evidence="3">
    <location>
        <begin position="1175"/>
        <end position="1198"/>
    </location>
</feature>